<dbReference type="KEGG" id="ckw:CKALI_08940"/>
<dbReference type="EMBL" id="CP046452">
    <property type="protein sequence ID" value="QGU02644.1"/>
    <property type="molecule type" value="Genomic_DNA"/>
</dbReference>
<dbReference type="AlphaFoldDB" id="A0A6B8VMJ4"/>
<keyword evidence="2" id="KW-1185">Reference proteome</keyword>
<reference evidence="2" key="1">
    <citation type="submission" date="2019-11" db="EMBL/GenBank/DDBJ databases">
        <title>Complete genome sequence of Corynebacterium kalinowskii 1959, a novel Corynebacterium species isolated from soil of a small paddock in Vilsendorf, Germany.</title>
        <authorList>
            <person name="Schaffert L."/>
            <person name="Ruwe M."/>
            <person name="Milse J."/>
            <person name="Hanuschka K."/>
            <person name="Ortseifen V."/>
            <person name="Droste J."/>
            <person name="Brandt D."/>
            <person name="Schlueter L."/>
            <person name="Kutter Y."/>
            <person name="Vinke S."/>
            <person name="Viehoefer P."/>
            <person name="Jacob L."/>
            <person name="Luebke N.-C."/>
            <person name="Schulte-Berndt E."/>
            <person name="Hain C."/>
            <person name="Linder M."/>
            <person name="Schmidt P."/>
            <person name="Wollenschlaeger L."/>
            <person name="Luttermann T."/>
            <person name="Thieme E."/>
            <person name="Hassa J."/>
            <person name="Haak M."/>
            <person name="Wittchen M."/>
            <person name="Mentz A."/>
            <person name="Persicke M."/>
            <person name="Busche T."/>
            <person name="Ruckert C."/>
        </authorList>
    </citation>
    <scope>NUCLEOTIDE SEQUENCE [LARGE SCALE GENOMIC DNA]</scope>
    <source>
        <strain evidence="2">1959</strain>
    </source>
</reference>
<organism evidence="1 2">
    <name type="scientific">Corynebacterium kalinowskii</name>
    <dbReference type="NCBI Taxonomy" id="2675216"/>
    <lineage>
        <taxon>Bacteria</taxon>
        <taxon>Bacillati</taxon>
        <taxon>Actinomycetota</taxon>
        <taxon>Actinomycetes</taxon>
        <taxon>Mycobacteriales</taxon>
        <taxon>Corynebacteriaceae</taxon>
        <taxon>Corynebacterium</taxon>
    </lineage>
</organism>
<gene>
    <name evidence="1" type="ORF">CKALI_08940</name>
</gene>
<name>A0A6B8VMJ4_9CORY</name>
<protein>
    <submittedName>
        <fullName evidence="1">Uncharacterized protein</fullName>
    </submittedName>
</protein>
<dbReference type="Proteomes" id="UP000427071">
    <property type="component" value="Chromosome"/>
</dbReference>
<evidence type="ECO:0000313" key="1">
    <source>
        <dbReference type="EMBL" id="QGU02644.1"/>
    </source>
</evidence>
<evidence type="ECO:0000313" key="2">
    <source>
        <dbReference type="Proteomes" id="UP000427071"/>
    </source>
</evidence>
<sequence>MMIFDTEIFDEPVTPDYQDTLEEAMPAGSGPVVIGRSASFEDIITFTAGPLAGFVATTDGADAKELRARTLDEFISMLKNPLNHEEDSWEAEDDEDVEIVGYFELVDAFADGTRTSHDLAVGQQLLDTLDEDLAAGLDEWDTGYVTQATWAAKLMFTSRAQAELQVAESSELGTESSPARWAAEAANSYLADLDQLEERAALFEDFKKSAEL</sequence>
<dbReference type="RefSeq" id="WP_156193007.1">
    <property type="nucleotide sequence ID" value="NZ_CP046452.1"/>
</dbReference>
<accession>A0A6B8VMJ4</accession>
<proteinExistence type="predicted"/>